<sequence length="181" mass="20025">MPDTQLQTMREVQKIPAATEVVYGKTVGTGSTIADPNSEQAATPRGDLIQVDVEAALPPGTVKAAATEPQHQQQQQQQRQQQQQDIEPAPINVINEKVKIRRNKAAAARTSDTGGYAEKKPELNKETVEELQNPFRPLDFLEVADVSSLSMCSSIVCDDELIGDFLERYMCQGMMHFAPDW</sequence>
<feature type="compositionally biased region" description="Low complexity" evidence="1">
    <location>
        <begin position="70"/>
        <end position="84"/>
    </location>
</feature>
<accession>A0A813HCT6</accession>
<feature type="region of interest" description="Disordered" evidence="1">
    <location>
        <begin position="58"/>
        <end position="93"/>
    </location>
</feature>
<organism evidence="2 3">
    <name type="scientific">Polarella glacialis</name>
    <name type="common">Dinoflagellate</name>
    <dbReference type="NCBI Taxonomy" id="89957"/>
    <lineage>
        <taxon>Eukaryota</taxon>
        <taxon>Sar</taxon>
        <taxon>Alveolata</taxon>
        <taxon>Dinophyceae</taxon>
        <taxon>Suessiales</taxon>
        <taxon>Suessiaceae</taxon>
        <taxon>Polarella</taxon>
    </lineage>
</organism>
<evidence type="ECO:0000313" key="2">
    <source>
        <dbReference type="EMBL" id="CAE8635351.1"/>
    </source>
</evidence>
<evidence type="ECO:0000256" key="1">
    <source>
        <dbReference type="SAM" id="MobiDB-lite"/>
    </source>
</evidence>
<gene>
    <name evidence="2" type="ORF">PGLA1383_LOCUS50946</name>
</gene>
<evidence type="ECO:0000313" key="3">
    <source>
        <dbReference type="Proteomes" id="UP000654075"/>
    </source>
</evidence>
<keyword evidence="3" id="KW-1185">Reference proteome</keyword>
<dbReference type="Proteomes" id="UP000654075">
    <property type="component" value="Unassembled WGS sequence"/>
</dbReference>
<comment type="caution">
    <text evidence="2">The sequence shown here is derived from an EMBL/GenBank/DDBJ whole genome shotgun (WGS) entry which is preliminary data.</text>
</comment>
<proteinExistence type="predicted"/>
<dbReference type="EMBL" id="CAJNNV010031273">
    <property type="protein sequence ID" value="CAE8635351.1"/>
    <property type="molecule type" value="Genomic_DNA"/>
</dbReference>
<protein>
    <submittedName>
        <fullName evidence="2">Uncharacterized protein</fullName>
    </submittedName>
</protein>
<dbReference type="AlphaFoldDB" id="A0A813HCT6"/>
<name>A0A813HCT6_POLGL</name>
<reference evidence="2" key="1">
    <citation type="submission" date="2021-02" db="EMBL/GenBank/DDBJ databases">
        <authorList>
            <person name="Dougan E. K."/>
            <person name="Rhodes N."/>
            <person name="Thang M."/>
            <person name="Chan C."/>
        </authorList>
    </citation>
    <scope>NUCLEOTIDE SEQUENCE</scope>
</reference>